<feature type="transmembrane region" description="Helical" evidence="1">
    <location>
        <begin position="174"/>
        <end position="198"/>
    </location>
</feature>
<feature type="transmembrane region" description="Helical" evidence="1">
    <location>
        <begin position="62"/>
        <end position="84"/>
    </location>
</feature>
<gene>
    <name evidence="2" type="ORF">QLQ15_04560</name>
</gene>
<evidence type="ECO:0008006" key="4">
    <source>
        <dbReference type="Google" id="ProtNLM"/>
    </source>
</evidence>
<keyword evidence="3" id="KW-1185">Reference proteome</keyword>
<dbReference type="RefSeq" id="WP_283211662.1">
    <property type="nucleotide sequence ID" value="NZ_JASGBI010000001.1"/>
</dbReference>
<feature type="transmembrane region" description="Helical" evidence="1">
    <location>
        <begin position="263"/>
        <end position="285"/>
    </location>
</feature>
<name>A0ABT6XDG0_9GAMM</name>
<dbReference type="Proteomes" id="UP001321580">
    <property type="component" value="Unassembled WGS sequence"/>
</dbReference>
<evidence type="ECO:0000313" key="2">
    <source>
        <dbReference type="EMBL" id="MDI9238180.1"/>
    </source>
</evidence>
<evidence type="ECO:0000256" key="1">
    <source>
        <dbReference type="SAM" id="Phobius"/>
    </source>
</evidence>
<evidence type="ECO:0000313" key="3">
    <source>
        <dbReference type="Proteomes" id="UP001321580"/>
    </source>
</evidence>
<reference evidence="2 3" key="1">
    <citation type="submission" date="2023-05" db="EMBL/GenBank/DDBJ databases">
        <title>Lysobacter sp. strain LF1 Genome sequencing and assembly.</title>
        <authorList>
            <person name="Jung Y."/>
        </authorList>
    </citation>
    <scope>NUCLEOTIDE SEQUENCE [LARGE SCALE GENOMIC DNA]</scope>
    <source>
        <strain evidence="2 3">LF1</strain>
    </source>
</reference>
<accession>A0ABT6XDG0</accession>
<feature type="transmembrane region" description="Helical" evidence="1">
    <location>
        <begin position="114"/>
        <end position="137"/>
    </location>
</feature>
<feature type="transmembrane region" description="Helical" evidence="1">
    <location>
        <begin position="218"/>
        <end position="243"/>
    </location>
</feature>
<keyword evidence="1" id="KW-0812">Transmembrane</keyword>
<keyword evidence="1" id="KW-1133">Transmembrane helix</keyword>
<protein>
    <recommendedName>
        <fullName evidence="4">EscT/YscT/HrcT family type III secretion system export apparatus protein</fullName>
    </recommendedName>
</protein>
<organism evidence="2 3">
    <name type="scientific">Lysobacter stagni</name>
    <dbReference type="NCBI Taxonomy" id="3045172"/>
    <lineage>
        <taxon>Bacteria</taxon>
        <taxon>Pseudomonadati</taxon>
        <taxon>Pseudomonadota</taxon>
        <taxon>Gammaproteobacteria</taxon>
        <taxon>Lysobacterales</taxon>
        <taxon>Lysobacteraceae</taxon>
        <taxon>Lysobacter</taxon>
    </lineage>
</organism>
<feature type="transmembrane region" description="Helical" evidence="1">
    <location>
        <begin position="26"/>
        <end position="50"/>
    </location>
</feature>
<keyword evidence="1" id="KW-0472">Membrane</keyword>
<sequence>MTTHATGPFSGLSWLKRAINLGRTNARAVFGAASIMMAAALLPSIVQLIVLSILKPGPSGSMVVAALATVLSLLILSPLIGGYLRLIDATEHGRPANAIDVFAPFREGGDAGRLIRFGVLMTLTYVVIALVLLSLFGEGMGEWYTQMAQLQTQAAGGQVDPSQIPEVPEGFGRLLGVGSVVFLILSGVYAIGFGQVALGQRSTGEAMADGFVGTFKNLLPLLLLAVVAVLAMIPVGLLLALVLGVVSAVGSLLHPTLGLALMLPLYLAFMVALYVVLFGIMYFMWRDVCGEPPAPRADEVAL</sequence>
<comment type="caution">
    <text evidence="2">The sequence shown here is derived from an EMBL/GenBank/DDBJ whole genome shotgun (WGS) entry which is preliminary data.</text>
</comment>
<dbReference type="EMBL" id="JASGBI010000001">
    <property type="protein sequence ID" value="MDI9238180.1"/>
    <property type="molecule type" value="Genomic_DNA"/>
</dbReference>
<proteinExistence type="predicted"/>